<accession>A0ABP1PD26</accession>
<sequence length="112" mass="13370">MDDIEQQCEDALFELCDARERYPLRCAEELQKSTKLQNDINTLKVFKKSSTIDKPTLLEQNECLDLNFSEDKCFDQFDLKLQNIINKLHNLKSVVDQVERERKYWINKLLEN</sequence>
<dbReference type="Proteomes" id="UP001642520">
    <property type="component" value="Unassembled WGS sequence"/>
</dbReference>
<dbReference type="EMBL" id="CAXAJV020001300">
    <property type="protein sequence ID" value="CAL7949996.1"/>
    <property type="molecule type" value="Genomic_DNA"/>
</dbReference>
<evidence type="ECO:0000313" key="1">
    <source>
        <dbReference type="EMBL" id="CAL7949996.1"/>
    </source>
</evidence>
<reference evidence="1 2" key="1">
    <citation type="submission" date="2024-08" db="EMBL/GenBank/DDBJ databases">
        <authorList>
            <person name="Will J Nash"/>
            <person name="Angela Man"/>
            <person name="Seanna McTaggart"/>
            <person name="Kendall Baker"/>
            <person name="Tom Barker"/>
            <person name="Leah Catchpole"/>
            <person name="Alex Durrant"/>
            <person name="Karim Gharbi"/>
            <person name="Naomi Irish"/>
            <person name="Gemy Kaithakottil"/>
            <person name="Debby Ku"/>
            <person name="Aaliyah Providence"/>
            <person name="Felix Shaw"/>
            <person name="David Swarbreck"/>
            <person name="Chris Watkins"/>
            <person name="Ann M. McCartney"/>
            <person name="Giulio Formenti"/>
            <person name="Alice Mouton"/>
            <person name="Noel Vella"/>
            <person name="Bjorn M von Reumont"/>
            <person name="Adriana Vella"/>
            <person name="Wilfried Haerty"/>
        </authorList>
    </citation>
    <scope>NUCLEOTIDE SEQUENCE [LARGE SCALE GENOMIC DNA]</scope>
</reference>
<protein>
    <submittedName>
        <fullName evidence="1">Uncharacterized protein</fullName>
    </submittedName>
</protein>
<keyword evidence="2" id="KW-1185">Reference proteome</keyword>
<gene>
    <name evidence="1" type="ORF">XYLVIOL_LOCUS9708</name>
</gene>
<organism evidence="1 2">
    <name type="scientific">Xylocopa violacea</name>
    <name type="common">Violet carpenter bee</name>
    <name type="synonym">Apis violacea</name>
    <dbReference type="NCBI Taxonomy" id="135666"/>
    <lineage>
        <taxon>Eukaryota</taxon>
        <taxon>Metazoa</taxon>
        <taxon>Ecdysozoa</taxon>
        <taxon>Arthropoda</taxon>
        <taxon>Hexapoda</taxon>
        <taxon>Insecta</taxon>
        <taxon>Pterygota</taxon>
        <taxon>Neoptera</taxon>
        <taxon>Endopterygota</taxon>
        <taxon>Hymenoptera</taxon>
        <taxon>Apocrita</taxon>
        <taxon>Aculeata</taxon>
        <taxon>Apoidea</taxon>
        <taxon>Anthophila</taxon>
        <taxon>Apidae</taxon>
        <taxon>Xylocopa</taxon>
        <taxon>Xylocopa</taxon>
    </lineage>
</organism>
<name>A0ABP1PD26_XYLVO</name>
<proteinExistence type="predicted"/>
<comment type="caution">
    <text evidence="1">The sequence shown here is derived from an EMBL/GenBank/DDBJ whole genome shotgun (WGS) entry which is preliminary data.</text>
</comment>
<evidence type="ECO:0000313" key="2">
    <source>
        <dbReference type="Proteomes" id="UP001642520"/>
    </source>
</evidence>